<evidence type="ECO:0000313" key="3">
    <source>
        <dbReference type="Proteomes" id="UP000485058"/>
    </source>
</evidence>
<proteinExistence type="predicted"/>
<comment type="caution">
    <text evidence="2">The sequence shown here is derived from an EMBL/GenBank/DDBJ whole genome shotgun (WGS) entry which is preliminary data.</text>
</comment>
<name>A0A699Z5A3_HAELA</name>
<gene>
    <name evidence="2" type="ORF">HaLaN_13212</name>
</gene>
<feature type="region of interest" description="Disordered" evidence="1">
    <location>
        <begin position="1"/>
        <end position="22"/>
    </location>
</feature>
<evidence type="ECO:0000313" key="2">
    <source>
        <dbReference type="EMBL" id="GFH16730.1"/>
    </source>
</evidence>
<feature type="compositionally biased region" description="Basic and acidic residues" evidence="1">
    <location>
        <begin position="9"/>
        <end position="22"/>
    </location>
</feature>
<organism evidence="2 3">
    <name type="scientific">Haematococcus lacustris</name>
    <name type="common">Green alga</name>
    <name type="synonym">Haematococcus pluvialis</name>
    <dbReference type="NCBI Taxonomy" id="44745"/>
    <lineage>
        <taxon>Eukaryota</taxon>
        <taxon>Viridiplantae</taxon>
        <taxon>Chlorophyta</taxon>
        <taxon>core chlorophytes</taxon>
        <taxon>Chlorophyceae</taxon>
        <taxon>CS clade</taxon>
        <taxon>Chlamydomonadales</taxon>
        <taxon>Haematococcaceae</taxon>
        <taxon>Haematococcus</taxon>
    </lineage>
</organism>
<sequence length="802" mass="86934">MGSLLVSHPDSKQPTAEEKLEEKKAEFAAKISSLISRGVSKVPADMHLPKVPVLPPRAPEVPSAVKASWSSKLQASRSAVMASVTKRLGQEKVYEPLSQEELGVAVQTSLGSTLDVFAGLQGTLSSVEKWALVRHAAEQVLQALPPHCCPLAVYASAVDAALNQGQVALLFIDDGRLVEGGDSPTEITSLLSTDLWQAIKALAPHKVPSGHRLERLSMLGRHLLHASVSMDLGYGAAALRNLRVVVAVDQEQEQFLVGELKAWTFFGLDPKNLVVLPLPRFYGFVQDLKQDTLAHVRASSRLMLGTGYAMHLLNSPAQAYTLDSGACNPACLPGTVLEWLRGLKVSWLYAGMFSDVERLRPQALVDADFLAAAMHAADRQGCNMAVEVMMGENERDVRGQDSLVLSRLLPDGSPGGNCNLKASAMRTVRSYQLMQEQIANPEAIYVATSRYLFRVQALQRLLSDCATHMPNVRLHGFYAYATFDIADLTTFPDARCAAILGKGARGPPLSEVVYGRAWLAQAAAALEAQDKVNEFRQRAIDLVHAELLGDSPTRALRSLATIPGAAPASTHVELTPRCCSMPSSPTRFRERKQGLQVLLLLAPEHRGLARSALKLARLFIQHIVDRLHDICAAVGAGLVVVPSQKLCGGPVAGLGAEMSSLAFQVSAMIEALTKMLVPGQDLLLLAKTQAFERPGQLTMRSRRVFTQARMAVPPGLRLEERAYAGHMVPELVKAVEAETADVLVVSVAGELPVSKEIEEVLRHAKSSVFIFRNKDAVTAQQPTLALNVVEEETLKGYVPRRR</sequence>
<dbReference type="Proteomes" id="UP000485058">
    <property type="component" value="Unassembled WGS sequence"/>
</dbReference>
<reference evidence="2 3" key="1">
    <citation type="submission" date="2020-02" db="EMBL/GenBank/DDBJ databases">
        <title>Draft genome sequence of Haematococcus lacustris strain NIES-144.</title>
        <authorList>
            <person name="Morimoto D."/>
            <person name="Nakagawa S."/>
            <person name="Yoshida T."/>
            <person name="Sawayama S."/>
        </authorList>
    </citation>
    <scope>NUCLEOTIDE SEQUENCE [LARGE SCALE GENOMIC DNA]</scope>
    <source>
        <strain evidence="2 3">NIES-144</strain>
    </source>
</reference>
<protein>
    <submittedName>
        <fullName evidence="2">Uncharacterized protein</fullName>
    </submittedName>
</protein>
<dbReference type="AlphaFoldDB" id="A0A699Z5A3"/>
<dbReference type="EMBL" id="BLLF01001043">
    <property type="protein sequence ID" value="GFH16730.1"/>
    <property type="molecule type" value="Genomic_DNA"/>
</dbReference>
<evidence type="ECO:0000256" key="1">
    <source>
        <dbReference type="SAM" id="MobiDB-lite"/>
    </source>
</evidence>
<keyword evidence="3" id="KW-1185">Reference proteome</keyword>
<accession>A0A699Z5A3</accession>